<gene>
    <name evidence="2" type="ORF">SAMN05192539_102448</name>
</gene>
<dbReference type="AlphaFoldDB" id="A0A1H7D0B2"/>
<feature type="region of interest" description="Disordered" evidence="1">
    <location>
        <begin position="145"/>
        <end position="171"/>
    </location>
</feature>
<name>A0A1H7D0B2_9BURK</name>
<dbReference type="EMBL" id="FNYE01000024">
    <property type="protein sequence ID" value="SEJ92922.1"/>
    <property type="molecule type" value="Genomic_DNA"/>
</dbReference>
<evidence type="ECO:0000313" key="2">
    <source>
        <dbReference type="EMBL" id="SEJ92922.1"/>
    </source>
</evidence>
<evidence type="ECO:0000313" key="3">
    <source>
        <dbReference type="Proteomes" id="UP000198866"/>
    </source>
</evidence>
<accession>A0A1H7D0B2</accession>
<dbReference type="RefSeq" id="WP_245763392.1">
    <property type="nucleotide sequence ID" value="NZ_FNYE01000024.1"/>
</dbReference>
<protein>
    <submittedName>
        <fullName evidence="2">Uncharacterized protein</fullName>
    </submittedName>
</protein>
<dbReference type="STRING" id="667676.SAMN05192539_102448"/>
<sequence>MNAVVKDDKADAKANPNANPEAELKAHSNAEPETGLDAPTKAQAPGAQPRVDLHVLFRQSGLAGVPDEIDRDLGGLAPGRTRIREIAAQRLAGCAPTHRARLREAHRPFADTLGSGASANPADPAALTLLTPPISARAACSPNLSVTRRATPPNPSYPLRRRASCVTQTLR</sequence>
<feature type="compositionally biased region" description="Basic and acidic residues" evidence="1">
    <location>
        <begin position="1"/>
        <end position="12"/>
    </location>
</feature>
<proteinExistence type="predicted"/>
<organism evidence="2 3">
    <name type="scientific">Paraburkholderia diazotrophica</name>
    <dbReference type="NCBI Taxonomy" id="667676"/>
    <lineage>
        <taxon>Bacteria</taxon>
        <taxon>Pseudomonadati</taxon>
        <taxon>Pseudomonadota</taxon>
        <taxon>Betaproteobacteria</taxon>
        <taxon>Burkholderiales</taxon>
        <taxon>Burkholderiaceae</taxon>
        <taxon>Paraburkholderia</taxon>
    </lineage>
</organism>
<dbReference type="Proteomes" id="UP000198866">
    <property type="component" value="Unassembled WGS sequence"/>
</dbReference>
<evidence type="ECO:0000256" key="1">
    <source>
        <dbReference type="SAM" id="MobiDB-lite"/>
    </source>
</evidence>
<reference evidence="3" key="1">
    <citation type="submission" date="2016-10" db="EMBL/GenBank/DDBJ databases">
        <authorList>
            <person name="Varghese N."/>
            <person name="Submissions S."/>
        </authorList>
    </citation>
    <scope>NUCLEOTIDE SEQUENCE [LARGE SCALE GENOMIC DNA]</scope>
    <source>
        <strain evidence="3">LMG 26031</strain>
    </source>
</reference>
<keyword evidence="3" id="KW-1185">Reference proteome</keyword>
<feature type="region of interest" description="Disordered" evidence="1">
    <location>
        <begin position="1"/>
        <end position="49"/>
    </location>
</feature>